<keyword evidence="4" id="KW-1185">Reference proteome</keyword>
<organism evidence="3 4">
    <name type="scientific">Terrimonas ginsenosidimutans</name>
    <dbReference type="NCBI Taxonomy" id="2908004"/>
    <lineage>
        <taxon>Bacteria</taxon>
        <taxon>Pseudomonadati</taxon>
        <taxon>Bacteroidota</taxon>
        <taxon>Chitinophagia</taxon>
        <taxon>Chitinophagales</taxon>
        <taxon>Chitinophagaceae</taxon>
        <taxon>Terrimonas</taxon>
    </lineage>
</organism>
<dbReference type="InterPro" id="IPR050879">
    <property type="entry name" value="Acyltransferase_3"/>
</dbReference>
<proteinExistence type="predicted"/>
<sequence>MSTELYHTHPRFRNNFDFLRLFTAVYVVMLHSYGLTGQLDNEPLRSWGSTTFNFSFVRLSLFFCISGYLVMQSAMRSTGLGDFAWRRLLRIQPLLIVVTLVSIFIIGPLFSSLDIATYFKQLQTWTHLRNIFPPTGIQYNLPGVFQANSVETSVNGSLWTLVIEERLYIACMIIFFAGSTGKRKAYIFLAIAYNLIYIINTNLWHFSDSIIINGNAAFYSLMFVNAGLLFHLNIDFQSHKKIIWLPLLLLLTLAAAHFKNCFFLLIFIVPCLVMEIAFSRSFLNRTARFGDFSYGIFLFSFPVQQSVISLTNGNITPIPLFAITILITLPLAVLSWHFLEKKMLSLKHRPWFKKIPPPSTSSEPRH</sequence>
<dbReference type="PANTHER" id="PTHR23028">
    <property type="entry name" value="ACETYLTRANSFERASE"/>
    <property type="match status" value="1"/>
</dbReference>
<evidence type="ECO:0000313" key="4">
    <source>
        <dbReference type="Proteomes" id="UP001165367"/>
    </source>
</evidence>
<keyword evidence="3" id="KW-0808">Transferase</keyword>
<keyword evidence="1" id="KW-0812">Transmembrane</keyword>
<dbReference type="EMBL" id="JAKLTR010000019">
    <property type="protein sequence ID" value="MCG2617271.1"/>
    <property type="molecule type" value="Genomic_DNA"/>
</dbReference>
<name>A0ABS9KY51_9BACT</name>
<dbReference type="RefSeq" id="WP_237875870.1">
    <property type="nucleotide sequence ID" value="NZ_JAKLTR010000019.1"/>
</dbReference>
<accession>A0ABS9KY51</accession>
<evidence type="ECO:0000259" key="2">
    <source>
        <dbReference type="Pfam" id="PF01757"/>
    </source>
</evidence>
<dbReference type="Proteomes" id="UP001165367">
    <property type="component" value="Unassembled WGS sequence"/>
</dbReference>
<gene>
    <name evidence="3" type="ORF">LZZ85_23445</name>
</gene>
<evidence type="ECO:0000313" key="3">
    <source>
        <dbReference type="EMBL" id="MCG2617271.1"/>
    </source>
</evidence>
<feature type="transmembrane region" description="Helical" evidence="1">
    <location>
        <begin position="318"/>
        <end position="339"/>
    </location>
</feature>
<dbReference type="PANTHER" id="PTHR23028:SF53">
    <property type="entry name" value="ACYL_TRANSF_3 DOMAIN-CONTAINING PROTEIN"/>
    <property type="match status" value="1"/>
</dbReference>
<evidence type="ECO:0000256" key="1">
    <source>
        <dbReference type="SAM" id="Phobius"/>
    </source>
</evidence>
<protein>
    <submittedName>
        <fullName evidence="3">Acyltransferase</fullName>
    </submittedName>
</protein>
<reference evidence="3" key="1">
    <citation type="submission" date="2022-01" db="EMBL/GenBank/DDBJ databases">
        <authorList>
            <person name="Jo J.-H."/>
            <person name="Im W.-T."/>
        </authorList>
    </citation>
    <scope>NUCLEOTIDE SEQUENCE</scope>
    <source>
        <strain evidence="3">NA20</strain>
    </source>
</reference>
<feature type="transmembrane region" description="Helical" evidence="1">
    <location>
        <begin position="91"/>
        <end position="110"/>
    </location>
</feature>
<feature type="domain" description="Acyltransferase 3" evidence="2">
    <location>
        <begin position="14"/>
        <end position="336"/>
    </location>
</feature>
<dbReference type="GO" id="GO:0016746">
    <property type="term" value="F:acyltransferase activity"/>
    <property type="evidence" value="ECO:0007669"/>
    <property type="project" value="UniProtKB-KW"/>
</dbReference>
<feature type="transmembrane region" description="Helical" evidence="1">
    <location>
        <begin position="158"/>
        <end position="178"/>
    </location>
</feature>
<comment type="caution">
    <text evidence="3">The sequence shown here is derived from an EMBL/GenBank/DDBJ whole genome shotgun (WGS) entry which is preliminary data.</text>
</comment>
<dbReference type="InterPro" id="IPR002656">
    <property type="entry name" value="Acyl_transf_3_dom"/>
</dbReference>
<feature type="transmembrane region" description="Helical" evidence="1">
    <location>
        <begin position="210"/>
        <end position="230"/>
    </location>
</feature>
<feature type="transmembrane region" description="Helical" evidence="1">
    <location>
        <begin position="242"/>
        <end position="258"/>
    </location>
</feature>
<keyword evidence="1" id="KW-0472">Membrane</keyword>
<feature type="transmembrane region" description="Helical" evidence="1">
    <location>
        <begin position="185"/>
        <end position="204"/>
    </location>
</feature>
<feature type="transmembrane region" description="Helical" evidence="1">
    <location>
        <begin position="21"/>
        <end position="39"/>
    </location>
</feature>
<dbReference type="Pfam" id="PF01757">
    <property type="entry name" value="Acyl_transf_3"/>
    <property type="match status" value="1"/>
</dbReference>
<keyword evidence="1" id="KW-1133">Transmembrane helix</keyword>
<feature type="transmembrane region" description="Helical" evidence="1">
    <location>
        <begin position="51"/>
        <end position="70"/>
    </location>
</feature>
<keyword evidence="3" id="KW-0012">Acyltransferase</keyword>